<dbReference type="Proteomes" id="UP001250218">
    <property type="component" value="Unassembled WGS sequence"/>
</dbReference>
<dbReference type="Gene3D" id="1.10.260.40">
    <property type="entry name" value="lambda repressor-like DNA-binding domains"/>
    <property type="match status" value="1"/>
</dbReference>
<protein>
    <submittedName>
        <fullName evidence="2">Helix-turn-helix transcriptional regulator</fullName>
    </submittedName>
</protein>
<sequence>MTKNRIKELREEQNETLIGLMRRVNSILAEQKTIINGKPLRVTDSQLSFYENGKRAPRNPEVWEAIARVFNVDVNYLLYTQKEPKRIPLSEYVNFLEENSELASILNTIWSEFIDRKGVESDERKKAVASFASILQHNKIEFDDELFSKTNDIIQTLNHITYEEIKNDEMTMKKID</sequence>
<evidence type="ECO:0000313" key="3">
    <source>
        <dbReference type="Proteomes" id="UP001250218"/>
    </source>
</evidence>
<reference evidence="2" key="1">
    <citation type="submission" date="2023-03" db="EMBL/GenBank/DDBJ databases">
        <authorList>
            <person name="Shen W."/>
            <person name="Cai J."/>
        </authorList>
    </citation>
    <scope>NUCLEOTIDE SEQUENCE</scope>
    <source>
        <strain evidence="2">Y37</strain>
    </source>
</reference>
<feature type="domain" description="HTH cro/C1-type" evidence="1">
    <location>
        <begin position="42"/>
        <end position="77"/>
    </location>
</feature>
<name>A0AAP5P988_9LACT</name>
<evidence type="ECO:0000313" key="2">
    <source>
        <dbReference type="EMBL" id="MDT2946517.1"/>
    </source>
</evidence>
<organism evidence="2 3">
    <name type="scientific">Lactococcus lactis</name>
    <dbReference type="NCBI Taxonomy" id="1358"/>
    <lineage>
        <taxon>Bacteria</taxon>
        <taxon>Bacillati</taxon>
        <taxon>Bacillota</taxon>
        <taxon>Bacilli</taxon>
        <taxon>Lactobacillales</taxon>
        <taxon>Streptococcaceae</taxon>
        <taxon>Lactococcus</taxon>
    </lineage>
</organism>
<dbReference type="PROSITE" id="PS50943">
    <property type="entry name" value="HTH_CROC1"/>
    <property type="match status" value="1"/>
</dbReference>
<accession>A0AAP5P988</accession>
<dbReference type="GO" id="GO:0003677">
    <property type="term" value="F:DNA binding"/>
    <property type="evidence" value="ECO:0007669"/>
    <property type="project" value="InterPro"/>
</dbReference>
<dbReference type="SUPFAM" id="SSF47413">
    <property type="entry name" value="lambda repressor-like DNA-binding domains"/>
    <property type="match status" value="1"/>
</dbReference>
<comment type="caution">
    <text evidence="2">The sequence shown here is derived from an EMBL/GenBank/DDBJ whole genome shotgun (WGS) entry which is preliminary data.</text>
</comment>
<dbReference type="InterPro" id="IPR001387">
    <property type="entry name" value="Cro/C1-type_HTH"/>
</dbReference>
<evidence type="ECO:0000259" key="1">
    <source>
        <dbReference type="PROSITE" id="PS50943"/>
    </source>
</evidence>
<proteinExistence type="predicted"/>
<dbReference type="CDD" id="cd00093">
    <property type="entry name" value="HTH_XRE"/>
    <property type="match status" value="1"/>
</dbReference>
<gene>
    <name evidence="2" type="ORF">P7I04_10805</name>
</gene>
<dbReference type="EMBL" id="JARQDL010000010">
    <property type="protein sequence ID" value="MDT2946517.1"/>
    <property type="molecule type" value="Genomic_DNA"/>
</dbReference>
<dbReference type="RefSeq" id="WP_211752021.1">
    <property type="nucleotide sequence ID" value="NZ_JARQCI010000001.1"/>
</dbReference>
<dbReference type="AlphaFoldDB" id="A0AAP5P988"/>
<dbReference type="InterPro" id="IPR010982">
    <property type="entry name" value="Lambda_DNA-bd_dom_sf"/>
</dbReference>